<dbReference type="EMBL" id="AP028912">
    <property type="protein sequence ID" value="BES93777.1"/>
    <property type="molecule type" value="Genomic_DNA"/>
</dbReference>
<evidence type="ECO:0000256" key="3">
    <source>
        <dbReference type="ARBA" id="ARBA00023136"/>
    </source>
</evidence>
<dbReference type="InterPro" id="IPR007274">
    <property type="entry name" value="Cop_transporter"/>
</dbReference>
<feature type="transmembrane region" description="Helical" evidence="4">
    <location>
        <begin position="126"/>
        <end position="143"/>
    </location>
</feature>
<evidence type="ECO:0000256" key="1">
    <source>
        <dbReference type="ARBA" id="ARBA00022692"/>
    </source>
</evidence>
<proteinExistence type="inferred from homology"/>
<feature type="transmembrane region" description="Helical" evidence="4">
    <location>
        <begin position="20"/>
        <end position="40"/>
    </location>
</feature>
<evidence type="ECO:0000256" key="2">
    <source>
        <dbReference type="ARBA" id="ARBA00022989"/>
    </source>
</evidence>
<dbReference type="Pfam" id="PF04145">
    <property type="entry name" value="Ctr"/>
    <property type="match status" value="1"/>
</dbReference>
<evidence type="ECO:0000313" key="5">
    <source>
        <dbReference type="EMBL" id="BES93777.1"/>
    </source>
</evidence>
<keyword evidence="2 4" id="KW-1133">Transmembrane helix</keyword>
<organism evidence="5 6">
    <name type="scientific">Nesidiocoris tenuis</name>
    <dbReference type="NCBI Taxonomy" id="355587"/>
    <lineage>
        <taxon>Eukaryota</taxon>
        <taxon>Metazoa</taxon>
        <taxon>Ecdysozoa</taxon>
        <taxon>Arthropoda</taxon>
        <taxon>Hexapoda</taxon>
        <taxon>Insecta</taxon>
        <taxon>Pterygota</taxon>
        <taxon>Neoptera</taxon>
        <taxon>Paraneoptera</taxon>
        <taxon>Hemiptera</taxon>
        <taxon>Heteroptera</taxon>
        <taxon>Panheteroptera</taxon>
        <taxon>Cimicomorpha</taxon>
        <taxon>Miridae</taxon>
        <taxon>Dicyphina</taxon>
        <taxon>Nesidiocoris</taxon>
    </lineage>
</organism>
<gene>
    <name evidence="5" type="ORF">NTJ_06586</name>
</gene>
<reference evidence="5 6" key="1">
    <citation type="submission" date="2023-09" db="EMBL/GenBank/DDBJ databases">
        <title>Nesidiocoris tenuis whole genome shotgun sequence.</title>
        <authorList>
            <person name="Shibata T."/>
            <person name="Shimoda M."/>
            <person name="Kobayashi T."/>
            <person name="Uehara T."/>
        </authorList>
    </citation>
    <scope>NUCLEOTIDE SEQUENCE [LARGE SCALE GENOMIC DNA]</scope>
    <source>
        <strain evidence="5 6">Japan</strain>
    </source>
</reference>
<keyword evidence="4" id="KW-0187">Copper transport</keyword>
<evidence type="ECO:0000313" key="6">
    <source>
        <dbReference type="Proteomes" id="UP001307889"/>
    </source>
</evidence>
<comment type="similarity">
    <text evidence="4">Belongs to the copper transporter (Ctr) (TC 1.A.56) family. SLC31A subfamily.</text>
</comment>
<keyword evidence="4" id="KW-0813">Transport</keyword>
<name>A0ABN7ANH5_9HEMI</name>
<dbReference type="PANTHER" id="PTHR12483:SF115">
    <property type="entry name" value="COPPER TRANSPORT PROTEIN"/>
    <property type="match status" value="1"/>
</dbReference>
<evidence type="ECO:0000256" key="4">
    <source>
        <dbReference type="RuleBase" id="RU367022"/>
    </source>
</evidence>
<comment type="subcellular location">
    <subcellularLocation>
        <location evidence="4">Membrane</location>
        <topology evidence="4">Multi-pass membrane protein</topology>
    </subcellularLocation>
</comment>
<keyword evidence="6" id="KW-1185">Reference proteome</keyword>
<keyword evidence="4" id="KW-0186">Copper</keyword>
<accession>A0ABN7ANH5</accession>
<dbReference type="PANTHER" id="PTHR12483">
    <property type="entry name" value="SOLUTE CARRIER FAMILY 31 COPPER TRANSPORTERS"/>
    <property type="match status" value="1"/>
</dbReference>
<dbReference type="Proteomes" id="UP001307889">
    <property type="component" value="Chromosome 4"/>
</dbReference>
<feature type="transmembrane region" description="Helical" evidence="4">
    <location>
        <begin position="101"/>
        <end position="120"/>
    </location>
</feature>
<keyword evidence="3 4" id="KW-0472">Membrane</keyword>
<sequence>MSMFFHFGVQESAILFKFWSISTLSGLLLSMGLIFLASISHEGIKFYRNRLEKSRRAKYLTVGGAEAGGPKPPSSDTIAQIIPSDVRTVNPRVSRLSLEHILATLVYGIQVTLSLCLMLVFMTYNVWLCLAMVLGSCVGYFFFNDGSPADAEFCH</sequence>
<protein>
    <recommendedName>
        <fullName evidence="4">Copper transport protein</fullName>
    </recommendedName>
</protein>
<keyword evidence="4" id="KW-0406">Ion transport</keyword>
<keyword evidence="1 4" id="KW-0812">Transmembrane</keyword>